<name>A0A8I1GD85_9HYPH</name>
<feature type="signal peptide" evidence="1">
    <location>
        <begin position="1"/>
        <end position="23"/>
    </location>
</feature>
<keyword evidence="3" id="KW-1185">Reference proteome</keyword>
<keyword evidence="1" id="KW-0732">Signal</keyword>
<dbReference type="Proteomes" id="UP000623250">
    <property type="component" value="Unassembled WGS sequence"/>
</dbReference>
<sequence length="290" mass="31675">MTLPVRTPAMAMAIVAMSTFAHAEPAKVEGTVTDVLGQRLVVSGTDGKVLVDLGPEGKGQTAVKDGDKVLVEGDIKPDGQLKAANVTSNGQTYRLGEGKSWADWLLGRNDAEERPYTSADARKIATDKGFTLTSDPTPDKRHYVATATKDGKTWEIDIHRDGNIVEQTPFAVADAKRIATDKGFTLTSDLVAEKKHFTATATKNGKTYDIDIHRDGGIKDEVAFFASDARKLAADKGYQIVGEPQQEKKHFQMLARKDGKYYAIDAHRDGSVKELRNVDKSDIRWGPMIN</sequence>
<comment type="caution">
    <text evidence="2">The sequence shown here is derived from an EMBL/GenBank/DDBJ whole genome shotgun (WGS) entry which is preliminary data.</text>
</comment>
<feature type="chain" id="PRO_5034363555" evidence="1">
    <location>
        <begin position="24"/>
        <end position="290"/>
    </location>
</feature>
<evidence type="ECO:0000313" key="2">
    <source>
        <dbReference type="EMBL" id="MBJ7544923.1"/>
    </source>
</evidence>
<dbReference type="AlphaFoldDB" id="A0A8I1GD85"/>
<evidence type="ECO:0000313" key="3">
    <source>
        <dbReference type="Proteomes" id="UP000623250"/>
    </source>
</evidence>
<gene>
    <name evidence="2" type="ORF">JDN41_15320</name>
</gene>
<protein>
    <submittedName>
        <fullName evidence="2">Uncharacterized protein</fullName>
    </submittedName>
</protein>
<dbReference type="EMBL" id="JAEMUK010000082">
    <property type="protein sequence ID" value="MBJ7544923.1"/>
    <property type="molecule type" value="Genomic_DNA"/>
</dbReference>
<evidence type="ECO:0000256" key="1">
    <source>
        <dbReference type="SAM" id="SignalP"/>
    </source>
</evidence>
<dbReference type="RefSeq" id="WP_199502528.1">
    <property type="nucleotide sequence ID" value="NZ_JAEMUK010000082.1"/>
</dbReference>
<accession>A0A8I1GD85</accession>
<proteinExistence type="predicted"/>
<organism evidence="2 3">
    <name type="scientific">Rhodomicrobium udaipurense</name>
    <dbReference type="NCBI Taxonomy" id="1202716"/>
    <lineage>
        <taxon>Bacteria</taxon>
        <taxon>Pseudomonadati</taxon>
        <taxon>Pseudomonadota</taxon>
        <taxon>Alphaproteobacteria</taxon>
        <taxon>Hyphomicrobiales</taxon>
        <taxon>Hyphomicrobiaceae</taxon>
        <taxon>Rhodomicrobium</taxon>
    </lineage>
</organism>
<reference evidence="2 3" key="1">
    <citation type="submission" date="2020-12" db="EMBL/GenBank/DDBJ databases">
        <title>Revised draft genomes of Rhodomicrobium vannielii ATCC 17100 and Rhodomicrobium udaipurense JA643.</title>
        <authorList>
            <person name="Conners E.M."/>
            <person name="Davenport E.J."/>
            <person name="Bose A."/>
        </authorList>
    </citation>
    <scope>NUCLEOTIDE SEQUENCE [LARGE SCALE GENOMIC DNA]</scope>
    <source>
        <strain evidence="2 3">JA643</strain>
    </source>
</reference>